<dbReference type="Proteomes" id="UP000191408">
    <property type="component" value="Unassembled WGS sequence"/>
</dbReference>
<dbReference type="AlphaFoldDB" id="A0A1V6N9U0"/>
<keyword evidence="3" id="KW-1185">Reference proteome</keyword>
<accession>A0A1V6N9U0</accession>
<feature type="compositionally biased region" description="Basic and acidic residues" evidence="1">
    <location>
        <begin position="11"/>
        <end position="22"/>
    </location>
</feature>
<reference evidence="3" key="1">
    <citation type="journal article" date="2017" name="Nat. Microbiol.">
        <title>Global analysis of biosynthetic gene clusters reveals vast potential of secondary metabolite production in Penicillium species.</title>
        <authorList>
            <person name="Nielsen J.C."/>
            <person name="Grijseels S."/>
            <person name="Prigent S."/>
            <person name="Ji B."/>
            <person name="Dainat J."/>
            <person name="Nielsen K.F."/>
            <person name="Frisvad J.C."/>
            <person name="Workman M."/>
            <person name="Nielsen J."/>
        </authorList>
    </citation>
    <scope>NUCLEOTIDE SEQUENCE [LARGE SCALE GENOMIC DNA]</scope>
    <source>
        <strain evidence="3">IBT 4502</strain>
    </source>
</reference>
<feature type="compositionally biased region" description="Pro residues" evidence="1">
    <location>
        <begin position="71"/>
        <end position="93"/>
    </location>
</feature>
<feature type="region of interest" description="Disordered" evidence="1">
    <location>
        <begin position="1"/>
        <end position="93"/>
    </location>
</feature>
<name>A0A1V6N9U0_PENPO</name>
<evidence type="ECO:0000313" key="3">
    <source>
        <dbReference type="Proteomes" id="UP000191408"/>
    </source>
</evidence>
<proteinExistence type="predicted"/>
<sequence>MSSKSSKLAKSRREQGEKRREDEAAESEEASREARSGNKSSTTGKASKSSTTGKAPASESFRPDDDIEMPSLPPTPPYLKAPLPPSSPPARSQ</sequence>
<evidence type="ECO:0000313" key="2">
    <source>
        <dbReference type="EMBL" id="OQD61500.1"/>
    </source>
</evidence>
<protein>
    <submittedName>
        <fullName evidence="2">Uncharacterized protein</fullName>
    </submittedName>
</protein>
<organism evidence="2 3">
    <name type="scientific">Penicillium polonicum</name>
    <dbReference type="NCBI Taxonomy" id="60169"/>
    <lineage>
        <taxon>Eukaryota</taxon>
        <taxon>Fungi</taxon>
        <taxon>Dikarya</taxon>
        <taxon>Ascomycota</taxon>
        <taxon>Pezizomycotina</taxon>
        <taxon>Eurotiomycetes</taxon>
        <taxon>Eurotiomycetidae</taxon>
        <taxon>Eurotiales</taxon>
        <taxon>Aspergillaceae</taxon>
        <taxon>Penicillium</taxon>
    </lineage>
</organism>
<gene>
    <name evidence="2" type="ORF">PENPOL_c016G05303</name>
</gene>
<dbReference type="EMBL" id="MDYM01000016">
    <property type="protein sequence ID" value="OQD61500.1"/>
    <property type="molecule type" value="Genomic_DNA"/>
</dbReference>
<evidence type="ECO:0000256" key="1">
    <source>
        <dbReference type="SAM" id="MobiDB-lite"/>
    </source>
</evidence>
<comment type="caution">
    <text evidence="2">The sequence shown here is derived from an EMBL/GenBank/DDBJ whole genome shotgun (WGS) entry which is preliminary data.</text>
</comment>
<feature type="compositionally biased region" description="Low complexity" evidence="1">
    <location>
        <begin position="37"/>
        <end position="58"/>
    </location>
</feature>